<organism evidence="2 3">
    <name type="scientific">Paracraurococcus lichenis</name>
    <dbReference type="NCBI Taxonomy" id="3064888"/>
    <lineage>
        <taxon>Bacteria</taxon>
        <taxon>Pseudomonadati</taxon>
        <taxon>Pseudomonadota</taxon>
        <taxon>Alphaproteobacteria</taxon>
        <taxon>Acetobacterales</taxon>
        <taxon>Roseomonadaceae</taxon>
        <taxon>Paracraurococcus</taxon>
    </lineage>
</organism>
<name>A0ABT9E2K6_9PROT</name>
<dbReference type="EMBL" id="JAUTWS010000016">
    <property type="protein sequence ID" value="MDO9710235.1"/>
    <property type="molecule type" value="Genomic_DNA"/>
</dbReference>
<keyword evidence="3" id="KW-1185">Reference proteome</keyword>
<dbReference type="RefSeq" id="WP_305105096.1">
    <property type="nucleotide sequence ID" value="NZ_JAUTWS010000016.1"/>
</dbReference>
<accession>A0ABT9E2K6</accession>
<sequence length="52" mass="5905">MTAQGAASQPMTPEQRADFERRRRQKNWAVLGVLIALVVLFFFISTARVLRG</sequence>
<proteinExistence type="predicted"/>
<dbReference type="Proteomes" id="UP001243009">
    <property type="component" value="Unassembled WGS sequence"/>
</dbReference>
<keyword evidence="1" id="KW-1133">Transmembrane helix</keyword>
<evidence type="ECO:0000313" key="3">
    <source>
        <dbReference type="Proteomes" id="UP001243009"/>
    </source>
</evidence>
<reference evidence="2 3" key="1">
    <citation type="submission" date="2023-08" db="EMBL/GenBank/DDBJ databases">
        <title>The draft genome sequence of Paracraurococcus sp. LOR1-02.</title>
        <authorList>
            <person name="Kingkaew E."/>
            <person name="Tanasupawat S."/>
        </authorList>
    </citation>
    <scope>NUCLEOTIDE SEQUENCE [LARGE SCALE GENOMIC DNA]</scope>
    <source>
        <strain evidence="2 3">LOR1-02</strain>
    </source>
</reference>
<comment type="caution">
    <text evidence="2">The sequence shown here is derived from an EMBL/GenBank/DDBJ whole genome shotgun (WGS) entry which is preliminary data.</text>
</comment>
<evidence type="ECO:0000313" key="2">
    <source>
        <dbReference type="EMBL" id="MDO9710235.1"/>
    </source>
</evidence>
<protein>
    <recommendedName>
        <fullName evidence="4">Protoheme IX farnesyltransferase</fullName>
    </recommendedName>
</protein>
<evidence type="ECO:0000256" key="1">
    <source>
        <dbReference type="SAM" id="Phobius"/>
    </source>
</evidence>
<keyword evidence="1" id="KW-0812">Transmembrane</keyword>
<gene>
    <name evidence="2" type="ORF">Q7A36_17915</name>
</gene>
<evidence type="ECO:0008006" key="4">
    <source>
        <dbReference type="Google" id="ProtNLM"/>
    </source>
</evidence>
<keyword evidence="1" id="KW-0472">Membrane</keyword>
<feature type="transmembrane region" description="Helical" evidence="1">
    <location>
        <begin position="28"/>
        <end position="50"/>
    </location>
</feature>